<dbReference type="EMBL" id="MHIL01000020">
    <property type="protein sequence ID" value="OGY51328.1"/>
    <property type="molecule type" value="Genomic_DNA"/>
</dbReference>
<sequence>MLTKKPKRNESEILIYGILGAVAEIGYVFLVATLLTFLEQVVPHPPAPPFGIAMFLLIFVFSAAISAILVFGYPAYLGLRGRVAEAFMTVGVSIATFVVAGLFFLLLIPLL</sequence>
<keyword evidence="1" id="KW-1133">Transmembrane helix</keyword>
<feature type="transmembrane region" description="Helical" evidence="1">
    <location>
        <begin position="13"/>
        <end position="38"/>
    </location>
</feature>
<name>A0A1G1YG43_9BACT</name>
<keyword evidence="1" id="KW-0812">Transmembrane</keyword>
<evidence type="ECO:0000256" key="1">
    <source>
        <dbReference type="SAM" id="Phobius"/>
    </source>
</evidence>
<proteinExistence type="predicted"/>
<reference evidence="2 3" key="1">
    <citation type="journal article" date="2016" name="Nat. Commun.">
        <title>Thousands of microbial genomes shed light on interconnected biogeochemical processes in an aquifer system.</title>
        <authorList>
            <person name="Anantharaman K."/>
            <person name="Brown C.T."/>
            <person name="Hug L.A."/>
            <person name="Sharon I."/>
            <person name="Castelle C.J."/>
            <person name="Probst A.J."/>
            <person name="Thomas B.C."/>
            <person name="Singh A."/>
            <person name="Wilkins M.J."/>
            <person name="Karaoz U."/>
            <person name="Brodie E.L."/>
            <person name="Williams K.H."/>
            <person name="Hubbard S.S."/>
            <person name="Banfield J.F."/>
        </authorList>
    </citation>
    <scope>NUCLEOTIDE SEQUENCE [LARGE SCALE GENOMIC DNA]</scope>
</reference>
<feature type="transmembrane region" description="Helical" evidence="1">
    <location>
        <begin position="50"/>
        <end position="74"/>
    </location>
</feature>
<comment type="caution">
    <text evidence="2">The sequence shown here is derived from an EMBL/GenBank/DDBJ whole genome shotgun (WGS) entry which is preliminary data.</text>
</comment>
<protein>
    <recommendedName>
        <fullName evidence="4">Major facilitator superfamily (MFS) profile domain-containing protein</fullName>
    </recommendedName>
</protein>
<gene>
    <name evidence="2" type="ORF">A3J59_02570</name>
</gene>
<feature type="transmembrane region" description="Helical" evidence="1">
    <location>
        <begin position="86"/>
        <end position="108"/>
    </location>
</feature>
<keyword evidence="1" id="KW-0472">Membrane</keyword>
<evidence type="ECO:0000313" key="2">
    <source>
        <dbReference type="EMBL" id="OGY51328.1"/>
    </source>
</evidence>
<dbReference type="AlphaFoldDB" id="A0A1G1YG43"/>
<dbReference type="STRING" id="1797542.A3J59_02570"/>
<evidence type="ECO:0000313" key="3">
    <source>
        <dbReference type="Proteomes" id="UP000177310"/>
    </source>
</evidence>
<accession>A0A1G1YG43</accession>
<dbReference type="Proteomes" id="UP000177310">
    <property type="component" value="Unassembled WGS sequence"/>
</dbReference>
<organism evidence="2 3">
    <name type="scientific">Candidatus Buchananbacteria bacterium RIFCSPHIGHO2_02_FULL_56_16</name>
    <dbReference type="NCBI Taxonomy" id="1797542"/>
    <lineage>
        <taxon>Bacteria</taxon>
        <taxon>Candidatus Buchananiibacteriota</taxon>
    </lineage>
</organism>
<evidence type="ECO:0008006" key="4">
    <source>
        <dbReference type="Google" id="ProtNLM"/>
    </source>
</evidence>